<dbReference type="InterPro" id="IPR025689">
    <property type="entry name" value="Spore_YtrH"/>
</dbReference>
<dbReference type="eggNOG" id="ENOG50330BE">
    <property type="taxonomic scope" value="Bacteria"/>
</dbReference>
<evidence type="ECO:0000313" key="5">
    <source>
        <dbReference type="Proteomes" id="UP000297014"/>
    </source>
</evidence>
<name>A0A094WI98_ALKAL</name>
<dbReference type="AlphaFoldDB" id="A0A094WI98"/>
<keyword evidence="1" id="KW-0472">Membrane</keyword>
<dbReference type="EMBL" id="JALP01000253">
    <property type="protein sequence ID" value="THG89235.1"/>
    <property type="molecule type" value="Genomic_DNA"/>
</dbReference>
<dbReference type="RefSeq" id="WP_003321644.1">
    <property type="nucleotide sequence ID" value="NZ_ALPT02000119.1"/>
</dbReference>
<gene>
    <name evidence="3" type="ORF">AJ85_18945</name>
    <name evidence="2" type="ORF">BALCAV_0221225</name>
</gene>
<reference evidence="2 4" key="1">
    <citation type="journal article" date="2014" name="Genome Announc.">
        <title>Draft Genome Sequence of Bacillus alcalophilus AV1934, a Classic Alkaliphile Isolated from Human Feces in 1934.</title>
        <authorList>
            <person name="Attie O."/>
            <person name="Jayaprakash A."/>
            <person name="Shah H."/>
            <person name="Paulsen I.T."/>
            <person name="Morino M."/>
            <person name="Takahashi Y."/>
            <person name="Narumi I."/>
            <person name="Sachidanandam R."/>
            <person name="Satoh K."/>
            <person name="Ito M."/>
            <person name="Krulwich T.A."/>
        </authorList>
    </citation>
    <scope>NUCLEOTIDE SEQUENCE [LARGE SCALE GENOMIC DNA]</scope>
    <source>
        <strain evidence="2 4">AV1934</strain>
    </source>
</reference>
<evidence type="ECO:0000313" key="2">
    <source>
        <dbReference type="EMBL" id="KGA95628.1"/>
    </source>
</evidence>
<feature type="transmembrane region" description="Helical" evidence="1">
    <location>
        <begin position="80"/>
        <end position="105"/>
    </location>
</feature>
<keyword evidence="4" id="KW-1185">Reference proteome</keyword>
<proteinExistence type="predicted"/>
<protein>
    <submittedName>
        <fullName evidence="2">Sporulation protein</fullName>
    </submittedName>
</protein>
<dbReference type="OrthoDB" id="2381692at2"/>
<evidence type="ECO:0000256" key="1">
    <source>
        <dbReference type="SAM" id="Phobius"/>
    </source>
</evidence>
<evidence type="ECO:0000313" key="3">
    <source>
        <dbReference type="EMBL" id="THG89235.1"/>
    </source>
</evidence>
<evidence type="ECO:0000313" key="4">
    <source>
        <dbReference type="Proteomes" id="UP000002754"/>
    </source>
</evidence>
<dbReference type="EMBL" id="ALPT02000119">
    <property type="protein sequence ID" value="KGA95628.1"/>
    <property type="molecule type" value="Genomic_DNA"/>
</dbReference>
<dbReference type="Pfam" id="PF14034">
    <property type="entry name" value="Spore_YtrH"/>
    <property type="match status" value="1"/>
</dbReference>
<organism evidence="2 4">
    <name type="scientific">Alkalihalobacillus alcalophilus ATCC 27647 = CGMCC 1.3604</name>
    <dbReference type="NCBI Taxonomy" id="1218173"/>
    <lineage>
        <taxon>Bacteria</taxon>
        <taxon>Bacillati</taxon>
        <taxon>Bacillota</taxon>
        <taxon>Bacilli</taxon>
        <taxon>Bacillales</taxon>
        <taxon>Bacillaceae</taxon>
        <taxon>Alkalihalobacillus</taxon>
    </lineage>
</organism>
<keyword evidence="1" id="KW-0812">Transmembrane</keyword>
<reference evidence="3 5" key="2">
    <citation type="submission" date="2014-01" db="EMBL/GenBank/DDBJ databases">
        <title>Draft genome sequencing of Bacillus alcalophilus CGMCC 1.3604.</title>
        <authorList>
            <person name="Yang J."/>
            <person name="Diao L."/>
            <person name="Yang S."/>
        </authorList>
    </citation>
    <scope>NUCLEOTIDE SEQUENCE [LARGE SCALE GENOMIC DNA]</scope>
    <source>
        <strain evidence="3 5">CGMCC 1.3604</strain>
    </source>
</reference>
<feature type="transmembrane region" description="Helical" evidence="1">
    <location>
        <begin position="12"/>
        <end position="35"/>
    </location>
</feature>
<comment type="caution">
    <text evidence="2">The sequence shown here is derived from an EMBL/GenBank/DDBJ whole genome shotgun (WGS) entry which is preliminary data.</text>
</comment>
<accession>A0A094WI98</accession>
<feature type="transmembrane region" description="Helical" evidence="1">
    <location>
        <begin position="47"/>
        <end position="68"/>
    </location>
</feature>
<dbReference type="Proteomes" id="UP000002754">
    <property type="component" value="Unassembled WGS sequence"/>
</dbReference>
<dbReference type="STRING" id="1218173.BALCAV_0221225"/>
<dbReference type="PROSITE" id="PS51257">
    <property type="entry name" value="PROKAR_LIPOPROTEIN"/>
    <property type="match status" value="1"/>
</dbReference>
<keyword evidence="1" id="KW-1133">Transmembrane helix</keyword>
<sequence>MTRDLLSTLVDVFFVAFGVIIGGAIIGCLGAFLVGKAPLEEMKNLASSLKIWAIVAAIGGSFDAITSIERGLFDGLHEDILRTFLMLFTAFCGAQAGTVIILWIVGGEH</sequence>
<dbReference type="Proteomes" id="UP000297014">
    <property type="component" value="Unassembled WGS sequence"/>
</dbReference>